<gene>
    <name evidence="2" type="ORF">LACBIDRAFT_301815</name>
</gene>
<name>B0CPD1_LACBS</name>
<reference evidence="2 3" key="1">
    <citation type="journal article" date="2008" name="Nature">
        <title>The genome of Laccaria bicolor provides insights into mycorrhizal symbiosis.</title>
        <authorList>
            <person name="Martin F."/>
            <person name="Aerts A."/>
            <person name="Ahren D."/>
            <person name="Brun A."/>
            <person name="Danchin E.G.J."/>
            <person name="Duchaussoy F."/>
            <person name="Gibon J."/>
            <person name="Kohler A."/>
            <person name="Lindquist E."/>
            <person name="Pereda V."/>
            <person name="Salamov A."/>
            <person name="Shapiro H.J."/>
            <person name="Wuyts J."/>
            <person name="Blaudez D."/>
            <person name="Buee M."/>
            <person name="Brokstein P."/>
            <person name="Canbaeck B."/>
            <person name="Cohen D."/>
            <person name="Courty P.E."/>
            <person name="Coutinho P.M."/>
            <person name="Delaruelle C."/>
            <person name="Detter J.C."/>
            <person name="Deveau A."/>
            <person name="DiFazio S."/>
            <person name="Duplessis S."/>
            <person name="Fraissinet-Tachet L."/>
            <person name="Lucic E."/>
            <person name="Frey-Klett P."/>
            <person name="Fourrey C."/>
            <person name="Feussner I."/>
            <person name="Gay G."/>
            <person name="Grimwood J."/>
            <person name="Hoegger P.J."/>
            <person name="Jain P."/>
            <person name="Kilaru S."/>
            <person name="Labbe J."/>
            <person name="Lin Y.C."/>
            <person name="Legue V."/>
            <person name="Le Tacon F."/>
            <person name="Marmeisse R."/>
            <person name="Melayah D."/>
            <person name="Montanini B."/>
            <person name="Muratet M."/>
            <person name="Nehls U."/>
            <person name="Niculita-Hirzel H."/>
            <person name="Oudot-Le Secq M.P."/>
            <person name="Peter M."/>
            <person name="Quesneville H."/>
            <person name="Rajashekar B."/>
            <person name="Reich M."/>
            <person name="Rouhier N."/>
            <person name="Schmutz J."/>
            <person name="Yin T."/>
            <person name="Chalot M."/>
            <person name="Henrissat B."/>
            <person name="Kuees U."/>
            <person name="Lucas S."/>
            <person name="Van de Peer Y."/>
            <person name="Podila G.K."/>
            <person name="Polle A."/>
            <person name="Pukkila P.J."/>
            <person name="Richardson P.M."/>
            <person name="Rouze P."/>
            <person name="Sanders I.R."/>
            <person name="Stajich J.E."/>
            <person name="Tunlid A."/>
            <person name="Tuskan G."/>
            <person name="Grigoriev I.V."/>
        </authorList>
    </citation>
    <scope>NUCLEOTIDE SEQUENCE [LARGE SCALE GENOMIC DNA]</scope>
    <source>
        <strain evidence="3">S238N-H82 / ATCC MYA-4686</strain>
    </source>
</reference>
<keyword evidence="1" id="KW-0812">Transmembrane</keyword>
<organism evidence="3">
    <name type="scientific">Laccaria bicolor (strain S238N-H82 / ATCC MYA-4686)</name>
    <name type="common">Bicoloured deceiver</name>
    <name type="synonym">Laccaria laccata var. bicolor</name>
    <dbReference type="NCBI Taxonomy" id="486041"/>
    <lineage>
        <taxon>Eukaryota</taxon>
        <taxon>Fungi</taxon>
        <taxon>Dikarya</taxon>
        <taxon>Basidiomycota</taxon>
        <taxon>Agaricomycotina</taxon>
        <taxon>Agaricomycetes</taxon>
        <taxon>Agaricomycetidae</taxon>
        <taxon>Agaricales</taxon>
        <taxon>Agaricineae</taxon>
        <taxon>Hydnangiaceae</taxon>
        <taxon>Laccaria</taxon>
    </lineage>
</organism>
<accession>B0CPD1</accession>
<dbReference type="HOGENOM" id="CLU_2483725_0_0_1"/>
<dbReference type="EMBL" id="DS547091">
    <property type="protein sequence ID" value="EDR15454.1"/>
    <property type="molecule type" value="Genomic_DNA"/>
</dbReference>
<dbReference type="RefSeq" id="XP_001873662.1">
    <property type="nucleotide sequence ID" value="XM_001873627.1"/>
</dbReference>
<proteinExistence type="predicted"/>
<evidence type="ECO:0000313" key="3">
    <source>
        <dbReference type="Proteomes" id="UP000001194"/>
    </source>
</evidence>
<sequence length="87" mass="10222">MVTDLTPSTGLWVYAIIGASIHGRGWCLRRWCIWIGRMKRRAFSVTTMEWRLLVLIKWFDSVEDGTRVGQIWLASQPFYSEQSLWLS</sequence>
<evidence type="ECO:0000313" key="2">
    <source>
        <dbReference type="EMBL" id="EDR15454.1"/>
    </source>
</evidence>
<protein>
    <submittedName>
        <fullName evidence="2">Predicted protein</fullName>
    </submittedName>
</protein>
<evidence type="ECO:0000256" key="1">
    <source>
        <dbReference type="SAM" id="Phobius"/>
    </source>
</evidence>
<dbReference type="InParanoid" id="B0CPD1"/>
<feature type="transmembrane region" description="Helical" evidence="1">
    <location>
        <begin position="12"/>
        <end position="32"/>
    </location>
</feature>
<dbReference type="AlphaFoldDB" id="B0CPD1"/>
<keyword evidence="1" id="KW-0472">Membrane</keyword>
<dbReference type="KEGG" id="lbc:LACBIDRAFT_301815"/>
<dbReference type="GeneID" id="6068817"/>
<dbReference type="Proteomes" id="UP000001194">
    <property type="component" value="Unassembled WGS sequence"/>
</dbReference>
<keyword evidence="1" id="KW-1133">Transmembrane helix</keyword>
<keyword evidence="3" id="KW-1185">Reference proteome</keyword>